<dbReference type="PANTHER" id="PTHR28604">
    <property type="match status" value="1"/>
</dbReference>
<dbReference type="FunCoup" id="L9KXJ0">
    <property type="interactions" value="5"/>
</dbReference>
<reference evidence="4" key="2">
    <citation type="journal article" date="2013" name="Nat. Commun.">
        <title>Genome of the Chinese tree shrew.</title>
        <authorList>
            <person name="Fan Y."/>
            <person name="Huang Z.Y."/>
            <person name="Cao C.C."/>
            <person name="Chen C.S."/>
            <person name="Chen Y.X."/>
            <person name="Fan D.D."/>
            <person name="He J."/>
            <person name="Hou H.L."/>
            <person name="Hu L."/>
            <person name="Hu X.T."/>
            <person name="Jiang X.T."/>
            <person name="Lai R."/>
            <person name="Lang Y.S."/>
            <person name="Liang B."/>
            <person name="Liao S.G."/>
            <person name="Mu D."/>
            <person name="Ma Y.Y."/>
            <person name="Niu Y.Y."/>
            <person name="Sun X.Q."/>
            <person name="Xia J.Q."/>
            <person name="Xiao J."/>
            <person name="Xiong Z.Q."/>
            <person name="Xu L."/>
            <person name="Yang L."/>
            <person name="Zhang Y."/>
            <person name="Zhao W."/>
            <person name="Zhao X.D."/>
            <person name="Zheng Y.T."/>
            <person name="Zhou J.M."/>
            <person name="Zhu Y.B."/>
            <person name="Zhang G.J."/>
            <person name="Wang J."/>
            <person name="Yao Y.G."/>
        </authorList>
    </citation>
    <scope>NUCLEOTIDE SEQUENCE [LARGE SCALE GENOMIC DNA]</scope>
</reference>
<sequence length="254" mass="26686">MPGVQEGSSGILGRQRASRWRGSSERREERVQLGADAGALGTEEARACVGGDLGVAGVAKPWVPVVQPLPWTVPAQPPPPGRVKEGRGVGKEATAPARSFCTPRAGRRGGGHSVGEGGTGKGALAKAPRELAEPGPDLLELMLLQSAQVHQLLLSGLAATALHSQPRPPGFGGPPGQQVYLEGEQEESDEEEELEALGEGPLVFHHHYLPSPGPSPGPLLPWPAPFLPPPLCQPLFQDVPRVQHCPPASGRRRM</sequence>
<feature type="domain" description="DUF4587" evidence="2">
    <location>
        <begin position="137"/>
        <end position="208"/>
    </location>
</feature>
<feature type="region of interest" description="Disordered" evidence="1">
    <location>
        <begin position="1"/>
        <end position="42"/>
    </location>
</feature>
<dbReference type="PANTHER" id="PTHR28604:SF1">
    <property type="entry name" value="PROLINE-RICH PROTEIN 29"/>
    <property type="match status" value="1"/>
</dbReference>
<name>L9KXJ0_TUPCH</name>
<feature type="region of interest" description="Disordered" evidence="1">
    <location>
        <begin position="164"/>
        <end position="191"/>
    </location>
</feature>
<proteinExistence type="predicted"/>
<feature type="region of interest" description="Disordered" evidence="1">
    <location>
        <begin position="73"/>
        <end position="123"/>
    </location>
</feature>
<gene>
    <name evidence="3" type="ORF">TREES_T100002775</name>
</gene>
<dbReference type="Proteomes" id="UP000011518">
    <property type="component" value="Unassembled WGS sequence"/>
</dbReference>
<dbReference type="InterPro" id="IPR038915">
    <property type="entry name" value="PRR29-like"/>
</dbReference>
<evidence type="ECO:0000313" key="4">
    <source>
        <dbReference type="Proteomes" id="UP000011518"/>
    </source>
</evidence>
<accession>L9KXJ0</accession>
<dbReference type="InterPro" id="IPR027904">
    <property type="entry name" value="DUF4587"/>
</dbReference>
<dbReference type="AlphaFoldDB" id="L9KXJ0"/>
<evidence type="ECO:0000313" key="3">
    <source>
        <dbReference type="EMBL" id="ELW67496.1"/>
    </source>
</evidence>
<evidence type="ECO:0000259" key="2">
    <source>
        <dbReference type="Pfam" id="PF15248"/>
    </source>
</evidence>
<dbReference type="InParanoid" id="L9KXJ0"/>
<reference evidence="4" key="1">
    <citation type="submission" date="2012-07" db="EMBL/GenBank/DDBJ databases">
        <title>Genome of the Chinese tree shrew, a rising model animal genetically related to primates.</title>
        <authorList>
            <person name="Zhang G."/>
            <person name="Fan Y."/>
            <person name="Yao Y."/>
            <person name="Huang Z."/>
        </authorList>
    </citation>
    <scope>NUCLEOTIDE SEQUENCE [LARGE SCALE GENOMIC DNA]</scope>
</reference>
<dbReference type="Pfam" id="PF15248">
    <property type="entry name" value="DUF4587"/>
    <property type="match status" value="1"/>
</dbReference>
<dbReference type="EMBL" id="KB320609">
    <property type="protein sequence ID" value="ELW67496.1"/>
    <property type="molecule type" value="Genomic_DNA"/>
</dbReference>
<feature type="compositionally biased region" description="Gly residues" evidence="1">
    <location>
        <begin position="111"/>
        <end position="121"/>
    </location>
</feature>
<keyword evidence="4" id="KW-1185">Reference proteome</keyword>
<protein>
    <recommendedName>
        <fullName evidence="2">DUF4587 domain-containing protein</fullName>
    </recommendedName>
</protein>
<feature type="compositionally biased region" description="Basic and acidic residues" evidence="1">
    <location>
        <begin position="22"/>
        <end position="31"/>
    </location>
</feature>
<evidence type="ECO:0000256" key="1">
    <source>
        <dbReference type="SAM" id="MobiDB-lite"/>
    </source>
</evidence>
<organism evidence="3 4">
    <name type="scientific">Tupaia chinensis</name>
    <name type="common">Chinese tree shrew</name>
    <name type="synonym">Tupaia belangeri chinensis</name>
    <dbReference type="NCBI Taxonomy" id="246437"/>
    <lineage>
        <taxon>Eukaryota</taxon>
        <taxon>Metazoa</taxon>
        <taxon>Chordata</taxon>
        <taxon>Craniata</taxon>
        <taxon>Vertebrata</taxon>
        <taxon>Euteleostomi</taxon>
        <taxon>Mammalia</taxon>
        <taxon>Eutheria</taxon>
        <taxon>Euarchontoglires</taxon>
        <taxon>Scandentia</taxon>
        <taxon>Tupaiidae</taxon>
        <taxon>Tupaia</taxon>
    </lineage>
</organism>